<name>A0A7X2N3E4_9FIRM</name>
<dbReference type="GO" id="GO:0005737">
    <property type="term" value="C:cytoplasm"/>
    <property type="evidence" value="ECO:0007669"/>
    <property type="project" value="InterPro"/>
</dbReference>
<evidence type="ECO:0000256" key="3">
    <source>
        <dbReference type="ARBA" id="ARBA00022723"/>
    </source>
</evidence>
<protein>
    <recommendedName>
        <fullName evidence="2">inorganic diphosphatase</fullName>
        <ecNumber evidence="2">3.6.1.1</ecNumber>
    </recommendedName>
</protein>
<dbReference type="GO" id="GO:0000287">
    <property type="term" value="F:magnesium ion binding"/>
    <property type="evidence" value="ECO:0007669"/>
    <property type="project" value="InterPro"/>
</dbReference>
<keyword evidence="7" id="KW-1185">Reference proteome</keyword>
<dbReference type="GO" id="GO:0004427">
    <property type="term" value="F:inorganic diphosphate phosphatase activity"/>
    <property type="evidence" value="ECO:0007669"/>
    <property type="project" value="UniProtKB-EC"/>
</dbReference>
<comment type="caution">
    <text evidence="6">The sequence shown here is derived from an EMBL/GenBank/DDBJ whole genome shotgun (WGS) entry which is preliminary data.</text>
</comment>
<dbReference type="InterPro" id="IPR036649">
    <property type="entry name" value="Pyrophosphatase_sf"/>
</dbReference>
<keyword evidence="3" id="KW-0479">Metal-binding</keyword>
<dbReference type="Proteomes" id="UP000470082">
    <property type="component" value="Unassembled WGS sequence"/>
</dbReference>
<sequence>MAGIENNATFWQKLDTILLSSNITIDRPKGTCHFKYKNLIYPVDYGFLTDTLGSDQAPIDIFVGSKESNSVAALAISADVLKKDCEVKLLLGCTEEETLSILEFLNQTEFQKAILIYRGNEIPSWANED</sequence>
<evidence type="ECO:0000313" key="6">
    <source>
        <dbReference type="EMBL" id="MSS01696.1"/>
    </source>
</evidence>
<dbReference type="Pfam" id="PF00719">
    <property type="entry name" value="Pyrophosphatase"/>
    <property type="match status" value="1"/>
</dbReference>
<organism evidence="6 7">
    <name type="scientific">Floccifex porci</name>
    <dbReference type="NCBI Taxonomy" id="2606629"/>
    <lineage>
        <taxon>Bacteria</taxon>
        <taxon>Bacillati</taxon>
        <taxon>Bacillota</taxon>
        <taxon>Erysipelotrichia</taxon>
        <taxon>Erysipelotrichales</taxon>
        <taxon>Erysipelotrichaceae</taxon>
        <taxon>Floccifex</taxon>
    </lineage>
</organism>
<keyword evidence="5" id="KW-0460">Magnesium</keyword>
<dbReference type="EMBL" id="VUMM01000011">
    <property type="protein sequence ID" value="MSS01696.1"/>
    <property type="molecule type" value="Genomic_DNA"/>
</dbReference>
<dbReference type="SUPFAM" id="SSF50324">
    <property type="entry name" value="Inorganic pyrophosphatase"/>
    <property type="match status" value="1"/>
</dbReference>
<gene>
    <name evidence="6" type="ORF">FYJ50_06245</name>
</gene>
<evidence type="ECO:0000256" key="4">
    <source>
        <dbReference type="ARBA" id="ARBA00022801"/>
    </source>
</evidence>
<dbReference type="GO" id="GO:0006796">
    <property type="term" value="P:phosphate-containing compound metabolic process"/>
    <property type="evidence" value="ECO:0007669"/>
    <property type="project" value="InterPro"/>
</dbReference>
<dbReference type="RefSeq" id="WP_154460234.1">
    <property type="nucleotide sequence ID" value="NZ_JAQYTQ010000033.1"/>
</dbReference>
<dbReference type="Gene3D" id="3.90.80.10">
    <property type="entry name" value="Inorganic pyrophosphatase"/>
    <property type="match status" value="1"/>
</dbReference>
<dbReference type="EC" id="3.6.1.1" evidence="2"/>
<dbReference type="AlphaFoldDB" id="A0A7X2N3E4"/>
<dbReference type="InterPro" id="IPR008162">
    <property type="entry name" value="Pyrophosphatase"/>
</dbReference>
<evidence type="ECO:0000256" key="5">
    <source>
        <dbReference type="ARBA" id="ARBA00022842"/>
    </source>
</evidence>
<keyword evidence="4" id="KW-0378">Hydrolase</keyword>
<evidence type="ECO:0000256" key="1">
    <source>
        <dbReference type="ARBA" id="ARBA00001946"/>
    </source>
</evidence>
<comment type="cofactor">
    <cofactor evidence="1">
        <name>Mg(2+)</name>
        <dbReference type="ChEBI" id="CHEBI:18420"/>
    </cofactor>
</comment>
<proteinExistence type="predicted"/>
<reference evidence="6 7" key="1">
    <citation type="submission" date="2019-08" db="EMBL/GenBank/DDBJ databases">
        <title>In-depth cultivation of the pig gut microbiome towards novel bacterial diversity and tailored functional studies.</title>
        <authorList>
            <person name="Wylensek D."/>
            <person name="Hitch T.C.A."/>
            <person name="Clavel T."/>
        </authorList>
    </citation>
    <scope>NUCLEOTIDE SEQUENCE [LARGE SCALE GENOMIC DNA]</scope>
    <source>
        <strain evidence="6 7">LKV-178-WT-2G</strain>
    </source>
</reference>
<evidence type="ECO:0000256" key="2">
    <source>
        <dbReference type="ARBA" id="ARBA00012146"/>
    </source>
</evidence>
<accession>A0A7X2N3E4</accession>
<evidence type="ECO:0000313" key="7">
    <source>
        <dbReference type="Proteomes" id="UP000470082"/>
    </source>
</evidence>